<dbReference type="EMBL" id="QMIE01000011">
    <property type="protein sequence ID" value="TVM16387.1"/>
    <property type="molecule type" value="Genomic_DNA"/>
</dbReference>
<accession>A0A7M3MDZ5</accession>
<sequence length="86" mass="9490">MRDTIRQEKTASWEAVALWPHPPVPLVVGQDHGEPVGSFLESWKERMSGGKGFRLLHRFGVVVCPSDEAVESRHEKEGAELAAVVA</sequence>
<evidence type="ECO:0000313" key="2">
    <source>
        <dbReference type="Proteomes" id="UP000448292"/>
    </source>
</evidence>
<comment type="caution">
    <text evidence="1">The sequence shown here is derived from an EMBL/GenBank/DDBJ whole genome shotgun (WGS) entry which is preliminary data.</text>
</comment>
<dbReference type="AlphaFoldDB" id="A0A7M3MDZ5"/>
<keyword evidence="2" id="KW-1185">Reference proteome</keyword>
<proteinExistence type="predicted"/>
<evidence type="ECO:0000313" key="1">
    <source>
        <dbReference type="EMBL" id="TVM16387.1"/>
    </source>
</evidence>
<gene>
    <name evidence="1" type="ORF">DPQ33_12250</name>
</gene>
<name>A0A7M3MDZ5_9BACT</name>
<protein>
    <submittedName>
        <fullName evidence="1">Uncharacterized protein</fullName>
    </submittedName>
</protein>
<organism evidence="1 2">
    <name type="scientific">Oceanidesulfovibrio indonesiensis</name>
    <dbReference type="NCBI Taxonomy" id="54767"/>
    <lineage>
        <taxon>Bacteria</taxon>
        <taxon>Pseudomonadati</taxon>
        <taxon>Thermodesulfobacteriota</taxon>
        <taxon>Desulfovibrionia</taxon>
        <taxon>Desulfovibrionales</taxon>
        <taxon>Desulfovibrionaceae</taxon>
        <taxon>Oceanidesulfovibrio</taxon>
    </lineage>
</organism>
<reference evidence="1 2" key="1">
    <citation type="submission" date="2018-06" db="EMBL/GenBank/DDBJ databases">
        <title>Complete genome of Desulfovibrio indonesiensis P37SLT.</title>
        <authorList>
            <person name="Crispim J.S."/>
            <person name="Vidigal P.M.P."/>
            <person name="Silva L.C.F."/>
            <person name="Laguardia C.N."/>
            <person name="Araujo L.C."/>
            <person name="Dias R.S."/>
            <person name="Sousa M.P."/>
            <person name="Paula S.O."/>
            <person name="Silva C."/>
        </authorList>
    </citation>
    <scope>NUCLEOTIDE SEQUENCE [LARGE SCALE GENOMIC DNA]</scope>
    <source>
        <strain evidence="1 2">P37SLT</strain>
    </source>
</reference>
<dbReference type="Proteomes" id="UP000448292">
    <property type="component" value="Unassembled WGS sequence"/>
</dbReference>